<organism evidence="2 3">
    <name type="scientific">Diploscapter pachys</name>
    <dbReference type="NCBI Taxonomy" id="2018661"/>
    <lineage>
        <taxon>Eukaryota</taxon>
        <taxon>Metazoa</taxon>
        <taxon>Ecdysozoa</taxon>
        <taxon>Nematoda</taxon>
        <taxon>Chromadorea</taxon>
        <taxon>Rhabditida</taxon>
        <taxon>Rhabditina</taxon>
        <taxon>Rhabditomorpha</taxon>
        <taxon>Rhabditoidea</taxon>
        <taxon>Rhabditidae</taxon>
        <taxon>Diploscapter</taxon>
    </lineage>
</organism>
<dbReference type="CDD" id="cd01450">
    <property type="entry name" value="vWFA_subfamily_ECM"/>
    <property type="match status" value="1"/>
</dbReference>
<dbReference type="InterPro" id="IPR036465">
    <property type="entry name" value="vWFA_dom_sf"/>
</dbReference>
<dbReference type="InterPro" id="IPR002035">
    <property type="entry name" value="VWF_A"/>
</dbReference>
<dbReference type="PANTHER" id="PTHR24020:SF84">
    <property type="entry name" value="VWFA DOMAIN-CONTAINING PROTEIN"/>
    <property type="match status" value="1"/>
</dbReference>
<dbReference type="Gene3D" id="3.40.50.410">
    <property type="entry name" value="von Willebrand factor, type A domain"/>
    <property type="match status" value="2"/>
</dbReference>
<accession>A0A2A2J7W0</accession>
<comment type="caution">
    <text evidence="2">The sequence shown here is derived from an EMBL/GenBank/DDBJ whole genome shotgun (WGS) entry which is preliminary data.</text>
</comment>
<dbReference type="PROSITE" id="PS50234">
    <property type="entry name" value="VWFA"/>
    <property type="match status" value="2"/>
</dbReference>
<dbReference type="PANTHER" id="PTHR24020">
    <property type="entry name" value="COLLAGEN ALPHA"/>
    <property type="match status" value="1"/>
</dbReference>
<keyword evidence="3" id="KW-1185">Reference proteome</keyword>
<dbReference type="PRINTS" id="PR00453">
    <property type="entry name" value="VWFADOMAIN"/>
</dbReference>
<dbReference type="SUPFAM" id="SSF53300">
    <property type="entry name" value="vWA-like"/>
    <property type="match status" value="2"/>
</dbReference>
<dbReference type="SMART" id="SM00327">
    <property type="entry name" value="VWA"/>
    <property type="match status" value="2"/>
</dbReference>
<feature type="domain" description="VWFA" evidence="1">
    <location>
        <begin position="39"/>
        <end position="212"/>
    </location>
</feature>
<dbReference type="Pfam" id="PF00092">
    <property type="entry name" value="VWA"/>
    <property type="match status" value="2"/>
</dbReference>
<dbReference type="AlphaFoldDB" id="A0A2A2J7W0"/>
<sequence length="448" mass="50693">MTVYTLILAHEVDCFPEYFQILQRIFIRISLETKTPLVDIVFVLDISGSLEETYKEHIRWCIELIKALPISKDKDFVRVAAIKYADQPETVFSLGTFSQKFEMINALKGINFKAGVTKTANALRKADRELFEPGLGGRSGATRIVVTFTDGLSSDLPDYTADSLRSKNVKTYAVSVSSSGFVPELLRIAGTDENVFGPKDLYRLKRRLLEDVEASKEFNRISEEFNEPFSEVNLVNATKKTFKATLYTNKPFTTTQKAKINSLKTKGKTAFGQKIIRRRIIKRRIIHTSDLNALVSSLLFSIKPDISPTRVALIQFAGVHVKNTEWSFDAHKNNSELMTAINNIRYIAGTTYIGAALEAAANMLRNRTKFVRTMVILLTDGFSQDDAMLPAFKLMEIPYVEVYVVSLAKLNNIPLLIDMVGGDHEKVFIGEEKTKQFEFFFKRQIECK</sequence>
<evidence type="ECO:0000259" key="1">
    <source>
        <dbReference type="PROSITE" id="PS50234"/>
    </source>
</evidence>
<gene>
    <name evidence="2" type="ORF">WR25_23314</name>
</gene>
<protein>
    <recommendedName>
        <fullName evidence="1">VWFA domain-containing protein</fullName>
    </recommendedName>
</protein>
<dbReference type="Proteomes" id="UP000218231">
    <property type="component" value="Unassembled WGS sequence"/>
</dbReference>
<evidence type="ECO:0000313" key="2">
    <source>
        <dbReference type="EMBL" id="PAV57704.1"/>
    </source>
</evidence>
<evidence type="ECO:0000313" key="3">
    <source>
        <dbReference type="Proteomes" id="UP000218231"/>
    </source>
</evidence>
<dbReference type="InterPro" id="IPR050525">
    <property type="entry name" value="ECM_Assembly_Org"/>
</dbReference>
<name>A0A2A2J7W0_9BILA</name>
<dbReference type="STRING" id="2018661.A0A2A2J7W0"/>
<reference evidence="2 3" key="1">
    <citation type="journal article" date="2017" name="Curr. Biol.">
        <title>Genome architecture and evolution of a unichromosomal asexual nematode.</title>
        <authorList>
            <person name="Fradin H."/>
            <person name="Zegar C."/>
            <person name="Gutwein M."/>
            <person name="Lucas J."/>
            <person name="Kovtun M."/>
            <person name="Corcoran D."/>
            <person name="Baugh L.R."/>
            <person name="Kiontke K."/>
            <person name="Gunsalus K."/>
            <person name="Fitch D.H."/>
            <person name="Piano F."/>
        </authorList>
    </citation>
    <scope>NUCLEOTIDE SEQUENCE [LARGE SCALE GENOMIC DNA]</scope>
    <source>
        <strain evidence="2">PF1309</strain>
    </source>
</reference>
<dbReference type="EMBL" id="LIAE01010630">
    <property type="protein sequence ID" value="PAV57704.1"/>
    <property type="molecule type" value="Genomic_DNA"/>
</dbReference>
<proteinExistence type="predicted"/>
<dbReference type="OrthoDB" id="6132182at2759"/>
<feature type="domain" description="VWFA" evidence="1">
    <location>
        <begin position="291"/>
        <end position="445"/>
    </location>
</feature>